<evidence type="ECO:0000256" key="3">
    <source>
        <dbReference type="SAM" id="MobiDB-lite"/>
    </source>
</evidence>
<dbReference type="InterPro" id="IPR018973">
    <property type="entry name" value="MZB"/>
</dbReference>
<dbReference type="InterPro" id="IPR014001">
    <property type="entry name" value="Helicase_ATP-bd"/>
</dbReference>
<organism evidence="6 7">
    <name type="scientific">Caldilinea aerophila (strain DSM 14535 / JCM 11387 / NBRC 104270 / STL-6-O1)</name>
    <dbReference type="NCBI Taxonomy" id="926550"/>
    <lineage>
        <taxon>Bacteria</taxon>
        <taxon>Bacillati</taxon>
        <taxon>Chloroflexota</taxon>
        <taxon>Caldilineae</taxon>
        <taxon>Caldilineales</taxon>
        <taxon>Caldilineaceae</taxon>
        <taxon>Caldilinea</taxon>
    </lineage>
</organism>
<dbReference type="eggNOG" id="COG0513">
    <property type="taxonomic scope" value="Bacteria"/>
</dbReference>
<dbReference type="OrthoDB" id="9774462at2"/>
<protein>
    <submittedName>
        <fullName evidence="6">Putative ATP-dependent helicase</fullName>
    </submittedName>
</protein>
<dbReference type="SMART" id="SM00487">
    <property type="entry name" value="DEXDc"/>
    <property type="match status" value="1"/>
</dbReference>
<feature type="domain" description="Helicase C-terminal" evidence="5">
    <location>
        <begin position="944"/>
        <end position="1099"/>
    </location>
</feature>
<dbReference type="GO" id="GO:0003677">
    <property type="term" value="F:DNA binding"/>
    <property type="evidence" value="ECO:0007669"/>
    <property type="project" value="TreeGrafter"/>
</dbReference>
<feature type="compositionally biased region" description="Basic and acidic residues" evidence="3">
    <location>
        <begin position="329"/>
        <end position="353"/>
    </location>
</feature>
<proteinExistence type="predicted"/>
<dbReference type="HOGENOM" id="CLU_001338_1_1_0"/>
<dbReference type="Pfam" id="PF09369">
    <property type="entry name" value="MZB"/>
    <property type="match status" value="1"/>
</dbReference>
<evidence type="ECO:0000313" key="6">
    <source>
        <dbReference type="EMBL" id="BAM01931.1"/>
    </source>
</evidence>
<dbReference type="PROSITE" id="PS51192">
    <property type="entry name" value="HELICASE_ATP_BIND_1"/>
    <property type="match status" value="1"/>
</dbReference>
<dbReference type="GO" id="GO:0004386">
    <property type="term" value="F:helicase activity"/>
    <property type="evidence" value="ECO:0007669"/>
    <property type="project" value="UniProtKB-KW"/>
</dbReference>
<dbReference type="GO" id="GO:0016887">
    <property type="term" value="F:ATP hydrolysis activity"/>
    <property type="evidence" value="ECO:0007669"/>
    <property type="project" value="TreeGrafter"/>
</dbReference>
<dbReference type="KEGG" id="cap:CLDAP_38910"/>
<keyword evidence="6" id="KW-0347">Helicase</keyword>
<dbReference type="InterPro" id="IPR011545">
    <property type="entry name" value="DEAD/DEAH_box_helicase_dom"/>
</dbReference>
<evidence type="ECO:0000313" key="7">
    <source>
        <dbReference type="Proteomes" id="UP000007880"/>
    </source>
</evidence>
<dbReference type="STRING" id="926550.CLDAP_38910"/>
<accession>I0I9J3</accession>
<dbReference type="EMBL" id="AP012337">
    <property type="protein sequence ID" value="BAM01931.1"/>
    <property type="molecule type" value="Genomic_DNA"/>
</dbReference>
<evidence type="ECO:0000256" key="1">
    <source>
        <dbReference type="ARBA" id="ARBA00022741"/>
    </source>
</evidence>
<dbReference type="PANTHER" id="PTHR47962:SF5">
    <property type="entry name" value="ATP-DEPENDENT HELICASE LHR-RELATED"/>
    <property type="match status" value="1"/>
</dbReference>
<dbReference type="PATRIC" id="fig|926550.5.peg.4190"/>
<dbReference type="GO" id="GO:0005524">
    <property type="term" value="F:ATP binding"/>
    <property type="evidence" value="ECO:0007669"/>
    <property type="project" value="UniProtKB-KW"/>
</dbReference>
<dbReference type="SUPFAM" id="SSF52540">
    <property type="entry name" value="P-loop containing nucleoside triphosphate hydrolases"/>
    <property type="match status" value="2"/>
</dbReference>
<keyword evidence="1" id="KW-0547">Nucleotide-binding</keyword>
<dbReference type="SMART" id="SM00490">
    <property type="entry name" value="HELICc"/>
    <property type="match status" value="1"/>
</dbReference>
<gene>
    <name evidence="6" type="ordered locus">CLDAP_38910</name>
</gene>
<keyword evidence="2" id="KW-0067">ATP-binding</keyword>
<dbReference type="Gene3D" id="3.40.50.300">
    <property type="entry name" value="P-loop containing nucleotide triphosphate hydrolases"/>
    <property type="match status" value="2"/>
</dbReference>
<evidence type="ECO:0000259" key="5">
    <source>
        <dbReference type="PROSITE" id="PS51194"/>
    </source>
</evidence>
<dbReference type="Proteomes" id="UP000007880">
    <property type="component" value="Chromosome"/>
</dbReference>
<dbReference type="PROSITE" id="PS51194">
    <property type="entry name" value="HELICASE_CTER"/>
    <property type="match status" value="1"/>
</dbReference>
<keyword evidence="7" id="KW-1185">Reference proteome</keyword>
<evidence type="ECO:0000256" key="2">
    <source>
        <dbReference type="ARBA" id="ARBA00022840"/>
    </source>
</evidence>
<keyword evidence="6" id="KW-0378">Hydrolase</keyword>
<dbReference type="Gene3D" id="3.40.960.10">
    <property type="entry name" value="VSR Endonuclease"/>
    <property type="match status" value="1"/>
</dbReference>
<dbReference type="InterPro" id="IPR027417">
    <property type="entry name" value="P-loop_NTPase"/>
</dbReference>
<feature type="region of interest" description="Disordered" evidence="3">
    <location>
        <begin position="329"/>
        <end position="373"/>
    </location>
</feature>
<dbReference type="RefSeq" id="WP_014435151.1">
    <property type="nucleotide sequence ID" value="NC_017079.1"/>
</dbReference>
<dbReference type="PANTHER" id="PTHR47962">
    <property type="entry name" value="ATP-DEPENDENT HELICASE LHR-RELATED-RELATED"/>
    <property type="match status" value="1"/>
</dbReference>
<name>I0I9J3_CALAS</name>
<dbReference type="Pfam" id="PF00270">
    <property type="entry name" value="DEAD"/>
    <property type="match status" value="1"/>
</dbReference>
<reference evidence="6 7" key="1">
    <citation type="submission" date="2012-02" db="EMBL/GenBank/DDBJ databases">
        <title>Complete genome sequence of Caldilinea aerophila DSM 14535 (= NBRC 102666).</title>
        <authorList>
            <person name="Oguchi A."/>
            <person name="Hosoyama A."/>
            <person name="Sekine M."/>
            <person name="Fukai R."/>
            <person name="Kato Y."/>
            <person name="Nakamura S."/>
            <person name="Hanada S."/>
            <person name="Yamazaki S."/>
            <person name="Fujita N."/>
        </authorList>
    </citation>
    <scope>NUCLEOTIDE SEQUENCE [LARGE SCALE GENOMIC DNA]</scope>
    <source>
        <strain evidence="7">DSM 14535 / JCM 11387 / NBRC 104270 / STL-6-O1</strain>
    </source>
</reference>
<feature type="domain" description="Helicase ATP-binding" evidence="4">
    <location>
        <begin position="96"/>
        <end position="287"/>
    </location>
</feature>
<dbReference type="eggNOG" id="COG1205">
    <property type="taxonomic scope" value="Bacteria"/>
</dbReference>
<dbReference type="InterPro" id="IPR052511">
    <property type="entry name" value="ATP-dep_Helicase"/>
</dbReference>
<dbReference type="Pfam" id="PF00271">
    <property type="entry name" value="Helicase_C"/>
    <property type="match status" value="1"/>
</dbReference>
<evidence type="ECO:0000259" key="4">
    <source>
        <dbReference type="PROSITE" id="PS51192"/>
    </source>
</evidence>
<sequence length="1740" mass="197324">MTIFDLHAAVLAEYRDFVRSFLVIADARIRDFVDRALDQEAHLWPDFLLQVSPSYQRGPSVDDLAQRGDLHPETAHIFRTPGGEPYRLYRHQEQALAQAGRGASYVVTSGTGSGKSLTYFVPIVDFILRQGNPSQRTVALIVYPMNALVNSQLQALKTLQEGYEARRGRPFPVTFAKYTGETGDDLRQAMRQRPPHILLTNYMMAELMLVRPEDQRFLDRAGGGLRFLVFDELHTYRGRQGADVAMLIRRLKERAAAPGLIHVGTSATMVARRDATPAQRRQVVADFATRFFGHPFRESDIIEETLVPFSVGGMPTAAELQAALWGMESTRRGEQESRGAGERESRRTVEHESTGTGSVRARGQESRRPLTLSRSHPLTLSSFSSHPLTRWIEHTFGLEPEADGAYKRRPPQTLPDAARRLAEASGLDPQTCEAALRQWLALGAQLEREEGGRAFAFKLHQFIGQGRALYASLESPAERKFSLEGQVQGSQRRIFLPLRFCRQCGQEYYHVLKSDERFFPHPLGDFEAGEEETQAGYLMPAPPENDWSEELLPDEWREVNGRIKTTYRERVPRSVWVRPDGTYFTFPQQGALKMWFQPQPFSLCLNCGEFYTAREREFSKLASISSEARSSATTILATSLLRHAARTGAARDKLLTFTDNRQDASLQAGHFNDLIHLAVLRSALVSALQEGNLTFDIVADAVVRHSGLNLRDIAATPEIAPDTPAAEQIWQTFTDLIEYRLYEDLRRGWRVIQPNLEELGLLRIHYRGLENLAQDDSTWDFYPALGEKTPAERLVILRAILDQFRRKLAIRARCFEEQAQQQLRRRCEQHLNEFWGLDPNGNDLRPANVFLLRGQSPRPVEGFSLGERSAIGRYLRRALGLDIAEYRSVLSALLERLVQHGLLVRLPAVDDHQRYQLDASCLIWSAGDGNPPAVDPLYTRRAVALTDAGVRLPINRFFQRFYQEAAAELAQLEAREHTAQVVAAGERERRERRFRWEASDKTKAQEFGRRLPYLVCSPTMELGIDIADLDMVHLRNVPPTPANYAQRSGRAGRQGQAGLIFTYCGALNPHDQYFFRHREEMVAGNVRPPQLDLANESLLRAHLHALWLAEVRLPLGQSIEQVLDTEQDALPLRAEVAGQIHLNETARRRLRERMRTVLQNDAALLGSVPWFNDAWLERVLADAPQAFDRAFDRWRELYRAATQQLLAAQGALLRARRTDEQQQAARLQQEALRQRNLLLQIDVQREESDFYPYRYLASEGFLPGYNFPALPLRAWVPRGDGEYIARPRFLALREFAPHNVLYHEGAKWEVVGFQAPPGGLDARRRRQRLCYTCGAFCDPTLDLCPTCQTRFDGENSLLAPLLDMPNVKTRRRERITSDEEERRRRGYHIETFYQFAPPPLDEGAGVRVQQADVVVDGRPLFQLIYAPAATLLRVNHGWRTARTPGFVVDFESGDVAEPQAQAVAVPTRRPQRPETVRLAVQDTQNLLLLRPSQPGLFDNRAFALTLQYALQRGMEQAYQLEENELAAEQIGRGAYAALLFYETSEGGSGVLRRLLEDPNALAEVAHAALERLHYDPLGADQKPDCVAACYECLLSYSNQLDAIHLDRRVILPFLLELARSRTLARVAGRPYTEHLAVLRSLTDARSDLERRFLAALAAGGHRLPDNAQHAISEPRCVADFFYAPNVLVFCDGSVHDEPAQRRQDEALRQELQARGYRVVVIRYDRPLEEQIRAEPEVFGG</sequence>
<dbReference type="InterPro" id="IPR001650">
    <property type="entry name" value="Helicase_C-like"/>
</dbReference>